<dbReference type="AlphaFoldDB" id="A0A8X8ZBH3"/>
<keyword evidence="2" id="KW-0805">Transcription regulation</keyword>
<comment type="caution">
    <text evidence="4">Lacks conserved residue(s) required for the propagation of feature annotation.</text>
</comment>
<dbReference type="Proteomes" id="UP000298416">
    <property type="component" value="Unassembled WGS sequence"/>
</dbReference>
<evidence type="ECO:0000256" key="2">
    <source>
        <dbReference type="ARBA" id="ARBA00023015"/>
    </source>
</evidence>
<comment type="caution">
    <text evidence="6">The sequence shown here is derived from an EMBL/GenBank/DDBJ whole genome shotgun (WGS) entry which is preliminary data.</text>
</comment>
<dbReference type="InterPro" id="IPR045279">
    <property type="entry name" value="ARR-like"/>
</dbReference>
<dbReference type="EMBL" id="PNBA02000015">
    <property type="protein sequence ID" value="KAG6398816.1"/>
    <property type="molecule type" value="Genomic_DNA"/>
</dbReference>
<dbReference type="PANTHER" id="PTHR43874">
    <property type="entry name" value="TWO-COMPONENT RESPONSE REGULATOR"/>
    <property type="match status" value="1"/>
</dbReference>
<dbReference type="GO" id="GO:0009736">
    <property type="term" value="P:cytokinin-activated signaling pathway"/>
    <property type="evidence" value="ECO:0007669"/>
    <property type="project" value="InterPro"/>
</dbReference>
<evidence type="ECO:0000313" key="7">
    <source>
        <dbReference type="Proteomes" id="UP000298416"/>
    </source>
</evidence>
<accession>A0A8X8ZBH3</accession>
<feature type="domain" description="Response regulatory" evidence="5">
    <location>
        <begin position="17"/>
        <end position="118"/>
    </location>
</feature>
<sequence>MAQNCEFSPCLDSNEVHVLAVDDSLVDRKVIERLLRITSCKVTSVDSGRRALQYLGLHEEEGSANYNGSSTFRETPVVIMSSENVVARIDRCLEEGAKEFIVKPVKLSDVERLKSSMFG</sequence>
<dbReference type="GO" id="GO:0000160">
    <property type="term" value="P:phosphorelay signal transduction system"/>
    <property type="evidence" value="ECO:0007669"/>
    <property type="project" value="UniProtKB-KW"/>
</dbReference>
<evidence type="ECO:0000256" key="4">
    <source>
        <dbReference type="PROSITE-ProRule" id="PRU00169"/>
    </source>
</evidence>
<dbReference type="InterPro" id="IPR011006">
    <property type="entry name" value="CheY-like_superfamily"/>
</dbReference>
<evidence type="ECO:0000259" key="5">
    <source>
        <dbReference type="PROSITE" id="PS50110"/>
    </source>
</evidence>
<keyword evidence="3" id="KW-0804">Transcription</keyword>
<keyword evidence="7" id="KW-1185">Reference proteome</keyword>
<dbReference type="SUPFAM" id="SSF52172">
    <property type="entry name" value="CheY-like"/>
    <property type="match status" value="1"/>
</dbReference>
<proteinExistence type="predicted"/>
<dbReference type="PROSITE" id="PS50110">
    <property type="entry name" value="RESPONSE_REGULATORY"/>
    <property type="match status" value="1"/>
</dbReference>
<name>A0A8X8ZBH3_SALSN</name>
<protein>
    <recommendedName>
        <fullName evidence="5">Response regulatory domain-containing protein</fullName>
    </recommendedName>
</protein>
<dbReference type="Gene3D" id="3.40.50.2300">
    <property type="match status" value="2"/>
</dbReference>
<evidence type="ECO:0000313" key="6">
    <source>
        <dbReference type="EMBL" id="KAG6398816.1"/>
    </source>
</evidence>
<evidence type="ECO:0000256" key="1">
    <source>
        <dbReference type="ARBA" id="ARBA00023012"/>
    </source>
</evidence>
<reference evidence="6" key="1">
    <citation type="submission" date="2018-01" db="EMBL/GenBank/DDBJ databases">
        <authorList>
            <person name="Mao J.F."/>
        </authorList>
    </citation>
    <scope>NUCLEOTIDE SEQUENCE</scope>
    <source>
        <strain evidence="6">Huo1</strain>
        <tissue evidence="6">Leaf</tissue>
    </source>
</reference>
<organism evidence="6">
    <name type="scientific">Salvia splendens</name>
    <name type="common">Scarlet sage</name>
    <dbReference type="NCBI Taxonomy" id="180675"/>
    <lineage>
        <taxon>Eukaryota</taxon>
        <taxon>Viridiplantae</taxon>
        <taxon>Streptophyta</taxon>
        <taxon>Embryophyta</taxon>
        <taxon>Tracheophyta</taxon>
        <taxon>Spermatophyta</taxon>
        <taxon>Magnoliopsida</taxon>
        <taxon>eudicotyledons</taxon>
        <taxon>Gunneridae</taxon>
        <taxon>Pentapetalae</taxon>
        <taxon>asterids</taxon>
        <taxon>lamiids</taxon>
        <taxon>Lamiales</taxon>
        <taxon>Lamiaceae</taxon>
        <taxon>Nepetoideae</taxon>
        <taxon>Mentheae</taxon>
        <taxon>Salviinae</taxon>
        <taxon>Salvia</taxon>
        <taxon>Salvia subgen. Calosphace</taxon>
        <taxon>core Calosphace</taxon>
    </lineage>
</organism>
<reference evidence="6" key="2">
    <citation type="submission" date="2020-08" db="EMBL/GenBank/DDBJ databases">
        <title>Plant Genome Project.</title>
        <authorList>
            <person name="Zhang R.-G."/>
        </authorList>
    </citation>
    <scope>NUCLEOTIDE SEQUENCE</scope>
    <source>
        <strain evidence="6">Huo1</strain>
        <tissue evidence="6">Leaf</tissue>
    </source>
</reference>
<evidence type="ECO:0000256" key="3">
    <source>
        <dbReference type="ARBA" id="ARBA00023163"/>
    </source>
</evidence>
<dbReference type="InterPro" id="IPR001789">
    <property type="entry name" value="Sig_transdc_resp-reg_receiver"/>
</dbReference>
<dbReference type="PANTHER" id="PTHR43874:SF50">
    <property type="entry name" value="TWO-COMPONENT RESPONSE REGULATOR ARR3-RELATED"/>
    <property type="match status" value="1"/>
</dbReference>
<gene>
    <name evidence="6" type="ORF">SASPL_140287</name>
</gene>
<keyword evidence="1" id="KW-0902">Two-component regulatory system</keyword>